<proteinExistence type="predicted"/>
<name>C1H2J9_PARBA</name>
<dbReference type="RefSeq" id="XP_002792856.2">
    <property type="nucleotide sequence ID" value="XM_002792810.2"/>
</dbReference>
<dbReference type="HOGENOM" id="CLU_2961420_0_0_1"/>
<organism evidence="1 2">
    <name type="scientific">Paracoccidioides lutzii (strain ATCC MYA-826 / Pb01)</name>
    <name type="common">Paracoccidioides brasiliensis</name>
    <dbReference type="NCBI Taxonomy" id="502779"/>
    <lineage>
        <taxon>Eukaryota</taxon>
        <taxon>Fungi</taxon>
        <taxon>Dikarya</taxon>
        <taxon>Ascomycota</taxon>
        <taxon>Pezizomycotina</taxon>
        <taxon>Eurotiomycetes</taxon>
        <taxon>Eurotiomycetidae</taxon>
        <taxon>Onygenales</taxon>
        <taxon>Ajellomycetaceae</taxon>
        <taxon>Paracoccidioides</taxon>
    </lineage>
</organism>
<dbReference type="VEuPathDB" id="FungiDB:PAAG_04992"/>
<dbReference type="Proteomes" id="UP000002059">
    <property type="component" value="Partially assembled WGS sequence"/>
</dbReference>
<gene>
    <name evidence="1" type="ORF">PAAG_04992</name>
</gene>
<sequence>MERVYRQEAVVVVVVVVGGPKFWGSKRGNAKSSPARFAQMNDDNVYISCPPYQYLGNGL</sequence>
<dbReference type="KEGG" id="pbl:PAAG_04992"/>
<evidence type="ECO:0000313" key="1">
    <source>
        <dbReference type="EMBL" id="EEH33943.2"/>
    </source>
</evidence>
<protein>
    <submittedName>
        <fullName evidence="1">Uncharacterized protein</fullName>
    </submittedName>
</protein>
<keyword evidence="2" id="KW-1185">Reference proteome</keyword>
<accession>C1H2J9</accession>
<evidence type="ECO:0000313" key="2">
    <source>
        <dbReference type="Proteomes" id="UP000002059"/>
    </source>
</evidence>
<dbReference type="AlphaFoldDB" id="C1H2J9"/>
<dbReference type="GeneID" id="9096135"/>
<reference evidence="1 2" key="1">
    <citation type="journal article" date="2011" name="PLoS Genet.">
        <title>Comparative genomic analysis of human fungal pathogens causing paracoccidioidomycosis.</title>
        <authorList>
            <person name="Desjardins C.A."/>
            <person name="Champion M.D."/>
            <person name="Holder J.W."/>
            <person name="Muszewska A."/>
            <person name="Goldberg J."/>
            <person name="Bailao A.M."/>
            <person name="Brigido M.M."/>
            <person name="Ferreira M.E."/>
            <person name="Garcia A.M."/>
            <person name="Grynberg M."/>
            <person name="Gujja S."/>
            <person name="Heiman D.I."/>
            <person name="Henn M.R."/>
            <person name="Kodira C.D."/>
            <person name="Leon-Narvaez H."/>
            <person name="Longo L.V."/>
            <person name="Ma L.J."/>
            <person name="Malavazi I."/>
            <person name="Matsuo A.L."/>
            <person name="Morais F.V."/>
            <person name="Pereira M."/>
            <person name="Rodriguez-Brito S."/>
            <person name="Sakthikumar S."/>
            <person name="Salem-Izacc S.M."/>
            <person name="Sykes S.M."/>
            <person name="Teixeira M.M."/>
            <person name="Vallejo M.C."/>
            <person name="Walter M.E."/>
            <person name="Yandava C."/>
            <person name="Young S."/>
            <person name="Zeng Q."/>
            <person name="Zucker J."/>
            <person name="Felipe M.S."/>
            <person name="Goldman G.H."/>
            <person name="Haas B.J."/>
            <person name="McEwen J.G."/>
            <person name="Nino-Vega G."/>
            <person name="Puccia R."/>
            <person name="San-Blas G."/>
            <person name="Soares C.M."/>
            <person name="Birren B.W."/>
            <person name="Cuomo C.A."/>
        </authorList>
    </citation>
    <scope>NUCLEOTIDE SEQUENCE [LARGE SCALE GENOMIC DNA]</scope>
    <source>
        <strain evidence="2">ATCC MYA-826 / Pb01</strain>
    </source>
</reference>
<dbReference type="EMBL" id="KN294004">
    <property type="protein sequence ID" value="EEH33943.2"/>
    <property type="molecule type" value="Genomic_DNA"/>
</dbReference>